<comment type="caution">
    <text evidence="2">The sequence shown here is derived from an EMBL/GenBank/DDBJ whole genome shotgun (WGS) entry which is preliminary data.</text>
</comment>
<gene>
    <name evidence="2" type="ORF">NG653_05305</name>
</gene>
<sequence>MKTLFLGIFLSTLGLMSCSSQKALEGDPPFIVNAPTVEYWQGGREESGYGMRFTARWAPQDPSAIRIDSLYFRGRVYPLEVRDSETGFMLFAEDLRQKPDLVMHADSTREVGNQPPMPLPAGGDFPFDLRPDEAVISYTLEADGKQYYTRVSGVREKRGRIYPGRPQG</sequence>
<evidence type="ECO:0000313" key="3">
    <source>
        <dbReference type="Proteomes" id="UP001206312"/>
    </source>
</evidence>
<name>A0ABT1AW30_9FLAO</name>
<reference evidence="2 3" key="1">
    <citation type="submission" date="2022-06" db="EMBL/GenBank/DDBJ databases">
        <authorList>
            <person name="Xuan X."/>
        </authorList>
    </citation>
    <scope>NUCLEOTIDE SEQUENCE [LARGE SCALE GENOMIC DNA]</scope>
    <source>
        <strain evidence="2 3">2V75</strain>
    </source>
</reference>
<protein>
    <recommendedName>
        <fullName evidence="4">Lipoprotein</fullName>
    </recommendedName>
</protein>
<dbReference type="PROSITE" id="PS51257">
    <property type="entry name" value="PROKAR_LIPOPROTEIN"/>
    <property type="match status" value="1"/>
</dbReference>
<evidence type="ECO:0000256" key="1">
    <source>
        <dbReference type="SAM" id="SignalP"/>
    </source>
</evidence>
<keyword evidence="3" id="KW-1185">Reference proteome</keyword>
<feature type="chain" id="PRO_5046978861" description="Lipoprotein" evidence="1">
    <location>
        <begin position="23"/>
        <end position="168"/>
    </location>
</feature>
<keyword evidence="1" id="KW-0732">Signal</keyword>
<evidence type="ECO:0000313" key="2">
    <source>
        <dbReference type="EMBL" id="MCO5724261.1"/>
    </source>
</evidence>
<dbReference type="Proteomes" id="UP001206312">
    <property type="component" value="Unassembled WGS sequence"/>
</dbReference>
<proteinExistence type="predicted"/>
<organism evidence="2 3">
    <name type="scientific">Robiginitalea marina</name>
    <dbReference type="NCBI Taxonomy" id="2954105"/>
    <lineage>
        <taxon>Bacteria</taxon>
        <taxon>Pseudomonadati</taxon>
        <taxon>Bacteroidota</taxon>
        <taxon>Flavobacteriia</taxon>
        <taxon>Flavobacteriales</taxon>
        <taxon>Flavobacteriaceae</taxon>
        <taxon>Robiginitalea</taxon>
    </lineage>
</organism>
<accession>A0ABT1AW30</accession>
<feature type="signal peptide" evidence="1">
    <location>
        <begin position="1"/>
        <end position="22"/>
    </location>
</feature>
<evidence type="ECO:0008006" key="4">
    <source>
        <dbReference type="Google" id="ProtNLM"/>
    </source>
</evidence>
<dbReference type="RefSeq" id="WP_252740641.1">
    <property type="nucleotide sequence ID" value="NZ_JAMXIB010000003.1"/>
</dbReference>
<dbReference type="EMBL" id="JAMXIB010000003">
    <property type="protein sequence ID" value="MCO5724261.1"/>
    <property type="molecule type" value="Genomic_DNA"/>
</dbReference>